<sequence>MVAITQTDTARYNYGERCRARSGRLSQNSQGGTTTLSMTAWATRHPVSRIAHHRCAGCCRYDTMENYVRLKKSDDEAVPENEVRIQSSGKLRYYIAYAISIVNEKGFDTFQLKAMGRAINKTVAVAEIVKRRVPGLHQITEFSSLAVVDTWMPKEEGPAPLQVTRNVSAMTITLSTAQLDTNHPGYQAPLGPEELEQVSEQDVDDMMASEARKTSGRPRGRGRGRGGRGRGDRGPPHPGGEGPGPEQFVELGAD</sequence>
<feature type="compositionally biased region" description="Basic residues" evidence="4">
    <location>
        <begin position="214"/>
        <end position="228"/>
    </location>
</feature>
<evidence type="ECO:0000313" key="7">
    <source>
        <dbReference type="Proteomes" id="UP000485058"/>
    </source>
</evidence>
<evidence type="ECO:0000256" key="3">
    <source>
        <dbReference type="ARBA" id="ARBA00023242"/>
    </source>
</evidence>
<dbReference type="InterPro" id="IPR051958">
    <property type="entry name" value="Alba-like_NAB"/>
</dbReference>
<name>A0A699YHY5_HAELA</name>
<dbReference type="Proteomes" id="UP000485058">
    <property type="component" value="Unassembled WGS sequence"/>
</dbReference>
<evidence type="ECO:0000256" key="2">
    <source>
        <dbReference type="ARBA" id="ARBA00008018"/>
    </source>
</evidence>
<dbReference type="Gene3D" id="3.30.110.20">
    <property type="entry name" value="Alba-like domain"/>
    <property type="match status" value="1"/>
</dbReference>
<evidence type="ECO:0000256" key="4">
    <source>
        <dbReference type="SAM" id="MobiDB-lite"/>
    </source>
</evidence>
<dbReference type="GO" id="GO:0005634">
    <property type="term" value="C:nucleus"/>
    <property type="evidence" value="ECO:0007669"/>
    <property type="project" value="UniProtKB-SubCell"/>
</dbReference>
<feature type="non-terminal residue" evidence="6">
    <location>
        <position position="254"/>
    </location>
</feature>
<dbReference type="InterPro" id="IPR002775">
    <property type="entry name" value="DNA/RNA-bd_Alba-like"/>
</dbReference>
<proteinExistence type="inferred from homology"/>
<comment type="similarity">
    <text evidence="2">Belongs to the histone-like Alba family.</text>
</comment>
<accession>A0A699YHY5</accession>
<evidence type="ECO:0000259" key="5">
    <source>
        <dbReference type="Pfam" id="PF01918"/>
    </source>
</evidence>
<comment type="caution">
    <text evidence="6">The sequence shown here is derived from an EMBL/GenBank/DDBJ whole genome shotgun (WGS) entry which is preliminary data.</text>
</comment>
<evidence type="ECO:0000313" key="6">
    <source>
        <dbReference type="EMBL" id="GFH06616.1"/>
    </source>
</evidence>
<evidence type="ECO:0000256" key="1">
    <source>
        <dbReference type="ARBA" id="ARBA00004123"/>
    </source>
</evidence>
<keyword evidence="7" id="KW-1185">Reference proteome</keyword>
<organism evidence="6 7">
    <name type="scientific">Haematococcus lacustris</name>
    <name type="common">Green alga</name>
    <name type="synonym">Haematococcus pluvialis</name>
    <dbReference type="NCBI Taxonomy" id="44745"/>
    <lineage>
        <taxon>Eukaryota</taxon>
        <taxon>Viridiplantae</taxon>
        <taxon>Chlorophyta</taxon>
        <taxon>core chlorophytes</taxon>
        <taxon>Chlorophyceae</taxon>
        <taxon>CS clade</taxon>
        <taxon>Chlamydomonadales</taxon>
        <taxon>Haematococcaceae</taxon>
        <taxon>Haematococcus</taxon>
    </lineage>
</organism>
<dbReference type="PANTHER" id="PTHR13516">
    <property type="entry name" value="RIBONUCLEASE P SUBUNIT P25"/>
    <property type="match status" value="1"/>
</dbReference>
<feature type="non-terminal residue" evidence="6">
    <location>
        <position position="1"/>
    </location>
</feature>
<feature type="region of interest" description="Disordered" evidence="4">
    <location>
        <begin position="196"/>
        <end position="254"/>
    </location>
</feature>
<dbReference type="PANTHER" id="PTHR13516:SF4">
    <property type="entry name" value="FI09323P"/>
    <property type="match status" value="1"/>
</dbReference>
<keyword evidence="3" id="KW-0539">Nucleus</keyword>
<dbReference type="Pfam" id="PF01918">
    <property type="entry name" value="Alba"/>
    <property type="match status" value="1"/>
</dbReference>
<protein>
    <submittedName>
        <fullName evidence="6">Alba domain-containing protein</fullName>
    </submittedName>
</protein>
<dbReference type="EMBL" id="BLLF01000047">
    <property type="protein sequence ID" value="GFH06616.1"/>
    <property type="molecule type" value="Genomic_DNA"/>
</dbReference>
<dbReference type="GO" id="GO:0003723">
    <property type="term" value="F:RNA binding"/>
    <property type="evidence" value="ECO:0007669"/>
    <property type="project" value="TreeGrafter"/>
</dbReference>
<reference evidence="6 7" key="1">
    <citation type="submission" date="2020-02" db="EMBL/GenBank/DDBJ databases">
        <title>Draft genome sequence of Haematococcus lacustris strain NIES-144.</title>
        <authorList>
            <person name="Morimoto D."/>
            <person name="Nakagawa S."/>
            <person name="Yoshida T."/>
            <person name="Sawayama S."/>
        </authorList>
    </citation>
    <scope>NUCLEOTIDE SEQUENCE [LARGE SCALE GENOMIC DNA]</scope>
    <source>
        <strain evidence="6 7">NIES-144</strain>
    </source>
</reference>
<dbReference type="InterPro" id="IPR036882">
    <property type="entry name" value="Alba-like_dom_sf"/>
</dbReference>
<comment type="subcellular location">
    <subcellularLocation>
        <location evidence="1">Nucleus</location>
    </subcellularLocation>
</comment>
<gene>
    <name evidence="6" type="ORF">HaLaN_01276</name>
</gene>
<feature type="domain" description="DNA/RNA-binding protein Alba-like" evidence="5">
    <location>
        <begin position="81"/>
        <end position="143"/>
    </location>
</feature>
<dbReference type="SUPFAM" id="SSF82704">
    <property type="entry name" value="AlbA-like"/>
    <property type="match status" value="1"/>
</dbReference>
<dbReference type="AlphaFoldDB" id="A0A699YHY5"/>
<feature type="compositionally biased region" description="Acidic residues" evidence="4">
    <location>
        <begin position="196"/>
        <end position="207"/>
    </location>
</feature>